<reference evidence="4 5" key="1">
    <citation type="submission" date="2016-11" db="EMBL/GenBank/DDBJ databases">
        <authorList>
            <person name="Varghese N."/>
            <person name="Submissions S."/>
        </authorList>
    </citation>
    <scope>NUCLEOTIDE SEQUENCE [LARGE SCALE GENOMIC DNA]</scope>
    <source>
        <strain evidence="4 5">DSM 21988</strain>
    </source>
</reference>
<protein>
    <submittedName>
        <fullName evidence="4">Acyl-CoA reductase</fullName>
    </submittedName>
</protein>
<sequence length="495" mass="52396">MTDPVRHLAQTGHLDRFYIDGAWVKPLGRERAEVVDPATETVIAEIPLGSISDTDHAVQAARRAFPGWSRTTPSERAALLSRIHALVLERADLIAYALSAEMGAAITYARQAQVPLAAEHIRVARDNLATFPFVSQRGTTAICKEPIGVCALITPWNWPLYQITAKVGPALAAGCTVVLKPSEMSPLSAILFAEIMEEAGCPPGVFNLVHGSGPVVGEALASHDAVDMVSITGSTRAGVLVATAAAPTVKRVAQELGGKSPNIVLPDADLAHCVPLGVAAGMRNLGQSCSAPTRMLVPRTRLAEVEALAAETASSFIVGMPLDETVTHGPIANRAQYERIQTMIEAGIAEGAKLLTGGTGRPEGLAAGLFARPTVFSEVRRDMAIAREEIFGPVLAIMPYDTVEEAVEIANDTVYGLGAHVHGRNLDAARAVALQIRAGQVHINAPAWDPQAPFGGYKRSGNGREYGREGMEEYLETKAILGFYPQPDCASEATG</sequence>
<evidence type="ECO:0000259" key="3">
    <source>
        <dbReference type="Pfam" id="PF00171"/>
    </source>
</evidence>
<dbReference type="SUPFAM" id="SSF53720">
    <property type="entry name" value="ALDH-like"/>
    <property type="match status" value="1"/>
</dbReference>
<dbReference type="InterPro" id="IPR016163">
    <property type="entry name" value="Ald_DH_C"/>
</dbReference>
<dbReference type="PANTHER" id="PTHR42804:SF1">
    <property type="entry name" value="ALDEHYDE DEHYDROGENASE-RELATED"/>
    <property type="match status" value="1"/>
</dbReference>
<evidence type="ECO:0000256" key="1">
    <source>
        <dbReference type="ARBA" id="ARBA00009986"/>
    </source>
</evidence>
<dbReference type="InterPro" id="IPR015590">
    <property type="entry name" value="Aldehyde_DH_dom"/>
</dbReference>
<name>A0ABY1IQN3_9HYPH</name>
<organism evidence="4 5">
    <name type="scientific">Aureimonas altamirensis DSM 21988</name>
    <dbReference type="NCBI Taxonomy" id="1121026"/>
    <lineage>
        <taxon>Bacteria</taxon>
        <taxon>Pseudomonadati</taxon>
        <taxon>Pseudomonadota</taxon>
        <taxon>Alphaproteobacteria</taxon>
        <taxon>Hyphomicrobiales</taxon>
        <taxon>Aurantimonadaceae</taxon>
        <taxon>Aureimonas</taxon>
    </lineage>
</organism>
<dbReference type="InterPro" id="IPR016162">
    <property type="entry name" value="Ald_DH_N"/>
</dbReference>
<dbReference type="Proteomes" id="UP000184290">
    <property type="component" value="Unassembled WGS sequence"/>
</dbReference>
<keyword evidence="5" id="KW-1185">Reference proteome</keyword>
<dbReference type="InterPro" id="IPR016161">
    <property type="entry name" value="Ald_DH/histidinol_DH"/>
</dbReference>
<dbReference type="EMBL" id="FQZC01000005">
    <property type="protein sequence ID" value="SHJ92938.1"/>
    <property type="molecule type" value="Genomic_DNA"/>
</dbReference>
<keyword evidence="2" id="KW-0560">Oxidoreductase</keyword>
<dbReference type="Pfam" id="PF00171">
    <property type="entry name" value="Aldedh"/>
    <property type="match status" value="1"/>
</dbReference>
<dbReference type="Gene3D" id="3.40.309.10">
    <property type="entry name" value="Aldehyde Dehydrogenase, Chain A, domain 2"/>
    <property type="match status" value="1"/>
</dbReference>
<evidence type="ECO:0000313" key="5">
    <source>
        <dbReference type="Proteomes" id="UP000184290"/>
    </source>
</evidence>
<evidence type="ECO:0000313" key="4">
    <source>
        <dbReference type="EMBL" id="SHJ92938.1"/>
    </source>
</evidence>
<feature type="domain" description="Aldehyde dehydrogenase" evidence="3">
    <location>
        <begin position="23"/>
        <end position="480"/>
    </location>
</feature>
<comment type="caution">
    <text evidence="4">The sequence shown here is derived from an EMBL/GenBank/DDBJ whole genome shotgun (WGS) entry which is preliminary data.</text>
</comment>
<dbReference type="PANTHER" id="PTHR42804">
    <property type="entry name" value="ALDEHYDE DEHYDROGENASE"/>
    <property type="match status" value="1"/>
</dbReference>
<evidence type="ECO:0000256" key="2">
    <source>
        <dbReference type="ARBA" id="ARBA00023002"/>
    </source>
</evidence>
<dbReference type="CDD" id="cd07138">
    <property type="entry name" value="ALDH_CddD_SSP0762"/>
    <property type="match status" value="1"/>
</dbReference>
<dbReference type="Gene3D" id="3.40.605.10">
    <property type="entry name" value="Aldehyde Dehydrogenase, Chain A, domain 1"/>
    <property type="match status" value="1"/>
</dbReference>
<comment type="similarity">
    <text evidence="1">Belongs to the aldehyde dehydrogenase family.</text>
</comment>
<dbReference type="RefSeq" id="WP_060609945.1">
    <property type="nucleotide sequence ID" value="NZ_FQZC01000005.1"/>
</dbReference>
<proteinExistence type="inferred from homology"/>
<accession>A0ABY1IQN3</accession>
<gene>
    <name evidence="4" type="ORF">SAMN02745911_3721</name>
</gene>